<dbReference type="OrthoDB" id="63241at2"/>
<keyword evidence="3" id="KW-1185">Reference proteome</keyword>
<reference evidence="3" key="1">
    <citation type="submission" date="2015-12" db="EMBL/GenBank/DDBJ databases">
        <title>Complete genome sequence of Lutibacter profundus strain LP1.</title>
        <authorList>
            <person name="Wissuwa J."/>
            <person name="Le Moine Bauer S."/>
            <person name="Stokke R."/>
            <person name="Dahle H."/>
            <person name="Steen I.H."/>
        </authorList>
    </citation>
    <scope>NUCLEOTIDE SEQUENCE [LARGE SCALE GENOMIC DNA]</scope>
    <source>
        <strain evidence="3">LP1</strain>
    </source>
</reference>
<dbReference type="InterPro" id="IPR029058">
    <property type="entry name" value="AB_hydrolase_fold"/>
</dbReference>
<dbReference type="Pfam" id="PF12146">
    <property type="entry name" value="Hydrolase_4"/>
    <property type="match status" value="1"/>
</dbReference>
<dbReference type="Proteomes" id="UP000059672">
    <property type="component" value="Chromosome"/>
</dbReference>
<dbReference type="SUPFAM" id="SSF53474">
    <property type="entry name" value="alpha/beta-Hydrolases"/>
    <property type="match status" value="1"/>
</dbReference>
<accession>A0A0X8G8D6</accession>
<evidence type="ECO:0000313" key="2">
    <source>
        <dbReference type="EMBL" id="AMC11970.1"/>
    </source>
</evidence>
<proteinExistence type="predicted"/>
<feature type="domain" description="Serine aminopeptidase S33" evidence="1">
    <location>
        <begin position="67"/>
        <end position="187"/>
    </location>
</feature>
<organism evidence="2 3">
    <name type="scientific">Lutibacter profundi</name>
    <dbReference type="NCBI Taxonomy" id="1622118"/>
    <lineage>
        <taxon>Bacteria</taxon>
        <taxon>Pseudomonadati</taxon>
        <taxon>Bacteroidota</taxon>
        <taxon>Flavobacteriia</taxon>
        <taxon>Flavobacteriales</taxon>
        <taxon>Flavobacteriaceae</taxon>
        <taxon>Lutibacter</taxon>
    </lineage>
</organism>
<reference evidence="2 3" key="2">
    <citation type="journal article" date="2016" name="Int. J. Syst. Evol. Microbiol.">
        <title>Lutibacter profundi sp. nov., isolated from a deep-sea hydrothermal system on the Arctic Mid-Ocean Ridge and emended description of the genus Lutibacter.</title>
        <authorList>
            <person name="Le Moine Bauer S."/>
            <person name="Roalkvam I."/>
            <person name="Steen I.H."/>
            <person name="Dahle H."/>
        </authorList>
    </citation>
    <scope>NUCLEOTIDE SEQUENCE [LARGE SCALE GENOMIC DNA]</scope>
    <source>
        <strain evidence="2 3">LP1</strain>
    </source>
</reference>
<sequence>MQYFFITIISLLFISCNLSSKKKDLKIVNNGILKEQETPNIYIVKTIIYATKDSLPITADIYEVNNIKPTILLCHQAGFSRGEYKETALKLMELGFSSIAIDQRSGKEVNGVVNETALAAKNRKLPTNYLDAKQDIEAAIDYMYEINDHQPIILVGSSYSATLALLIGGASKKVKAIVAFSPGEYYKSIDVKNAIKNIDKPIFVTSSKKEIPKLEVLVSLIKPINVTHYKPIVNGIHGSKALWSSTVGNENYWQSFSSFLKEQ</sequence>
<name>A0A0X8G8D6_9FLAO</name>
<dbReference type="STRING" id="1622118.Lupro_12170"/>
<dbReference type="EMBL" id="CP013355">
    <property type="protein sequence ID" value="AMC11970.1"/>
    <property type="molecule type" value="Genomic_DNA"/>
</dbReference>
<evidence type="ECO:0000259" key="1">
    <source>
        <dbReference type="Pfam" id="PF12146"/>
    </source>
</evidence>
<dbReference type="KEGG" id="lut:Lupro_12170"/>
<protein>
    <recommendedName>
        <fullName evidence="1">Serine aminopeptidase S33 domain-containing protein</fullName>
    </recommendedName>
</protein>
<dbReference type="AlphaFoldDB" id="A0A0X8G8D6"/>
<dbReference type="Gene3D" id="3.40.50.1820">
    <property type="entry name" value="alpha/beta hydrolase"/>
    <property type="match status" value="1"/>
</dbReference>
<evidence type="ECO:0000313" key="3">
    <source>
        <dbReference type="Proteomes" id="UP000059672"/>
    </source>
</evidence>
<gene>
    <name evidence="2" type="ORF">Lupro_12170</name>
</gene>
<dbReference type="InterPro" id="IPR022742">
    <property type="entry name" value="Hydrolase_4"/>
</dbReference>
<dbReference type="RefSeq" id="WP_068210781.1">
    <property type="nucleotide sequence ID" value="NZ_CP013355.1"/>
</dbReference>